<evidence type="ECO:0000256" key="1">
    <source>
        <dbReference type="ARBA" id="ARBA00022475"/>
    </source>
</evidence>
<keyword evidence="1" id="KW-1003">Cell membrane</keyword>
<dbReference type="RefSeq" id="WP_054773278.1">
    <property type="nucleotide sequence ID" value="NZ_AP019782.1"/>
</dbReference>
<protein>
    <recommendedName>
        <fullName evidence="9">LPS export ABC transporter periplasmic protein LptC</fullName>
    </recommendedName>
</protein>
<dbReference type="GO" id="GO:0005886">
    <property type="term" value="C:plasma membrane"/>
    <property type="evidence" value="ECO:0007669"/>
    <property type="project" value="InterPro"/>
</dbReference>
<evidence type="ECO:0008006" key="9">
    <source>
        <dbReference type="Google" id="ProtNLM"/>
    </source>
</evidence>
<dbReference type="AlphaFoldDB" id="A0A8D4VNK7"/>
<proteinExistence type="predicted"/>
<sequence>MRLREVPISLFAGLIGLSLVSWWLAELMTPPPEETKADLEHSIDYYAKDFIRTEMKADGTPKSRLFAVAMGHYLDNNVSEMEKPVMLFFNPGVPPWVVRANTGTISGDGNEIFLGGKAWLSREPFGSDKGLDAYSKNVTVHMDKSYLESTEFTEILNHPHYTSGTGMHTDFSDGMQINLLSDVRGRYEF</sequence>
<dbReference type="GO" id="GO:0030288">
    <property type="term" value="C:outer membrane-bounded periplasmic space"/>
    <property type="evidence" value="ECO:0007669"/>
    <property type="project" value="TreeGrafter"/>
</dbReference>
<dbReference type="GO" id="GO:0017089">
    <property type="term" value="F:glycolipid transfer activity"/>
    <property type="evidence" value="ECO:0007669"/>
    <property type="project" value="TreeGrafter"/>
</dbReference>
<dbReference type="Gene3D" id="2.60.450.10">
    <property type="entry name" value="Lipopolysaccharide (LPS) transport protein A like domain"/>
    <property type="match status" value="1"/>
</dbReference>
<keyword evidence="3 6" id="KW-0812">Transmembrane</keyword>
<dbReference type="InterPro" id="IPR010664">
    <property type="entry name" value="LipoPS_assembly_LptC-rel"/>
</dbReference>
<dbReference type="PANTHER" id="PTHR37481:SF1">
    <property type="entry name" value="LIPOPOLYSACCHARIDE EXPORT SYSTEM PROTEIN LPTC"/>
    <property type="match status" value="1"/>
</dbReference>
<keyword evidence="5 6" id="KW-0472">Membrane</keyword>
<organism evidence="7 8">
    <name type="scientific">Methylogaea oryzae</name>
    <dbReference type="NCBI Taxonomy" id="1295382"/>
    <lineage>
        <taxon>Bacteria</taxon>
        <taxon>Pseudomonadati</taxon>
        <taxon>Pseudomonadota</taxon>
        <taxon>Gammaproteobacteria</taxon>
        <taxon>Methylococcales</taxon>
        <taxon>Methylococcaceae</taxon>
        <taxon>Methylogaea</taxon>
    </lineage>
</organism>
<evidence type="ECO:0000256" key="4">
    <source>
        <dbReference type="ARBA" id="ARBA00022989"/>
    </source>
</evidence>
<dbReference type="PANTHER" id="PTHR37481">
    <property type="entry name" value="LIPOPOLYSACCHARIDE EXPORT SYSTEM PROTEIN LPTC"/>
    <property type="match status" value="1"/>
</dbReference>
<keyword evidence="4 6" id="KW-1133">Transmembrane helix</keyword>
<dbReference type="Proteomes" id="UP000824988">
    <property type="component" value="Chromosome"/>
</dbReference>
<reference evidence="7" key="1">
    <citation type="submission" date="2019-06" db="EMBL/GenBank/DDBJ databases">
        <title>Complete genome sequence of Methylogaea oryzae strain JCM16910.</title>
        <authorList>
            <person name="Asakawa S."/>
        </authorList>
    </citation>
    <scope>NUCLEOTIDE SEQUENCE</scope>
    <source>
        <strain evidence="7">E10</strain>
    </source>
</reference>
<accession>A0A8D4VNK7</accession>
<feature type="transmembrane region" description="Helical" evidence="6">
    <location>
        <begin position="7"/>
        <end position="25"/>
    </location>
</feature>
<dbReference type="Pfam" id="PF06835">
    <property type="entry name" value="LptC"/>
    <property type="match status" value="1"/>
</dbReference>
<evidence type="ECO:0000256" key="2">
    <source>
        <dbReference type="ARBA" id="ARBA00022519"/>
    </source>
</evidence>
<keyword evidence="2" id="KW-0997">Cell inner membrane</keyword>
<dbReference type="InterPro" id="IPR052363">
    <property type="entry name" value="LPS_export_LptC"/>
</dbReference>
<gene>
    <name evidence="7" type="ORF">MoryE10_18010</name>
</gene>
<evidence type="ECO:0000313" key="7">
    <source>
        <dbReference type="EMBL" id="BBL71195.1"/>
    </source>
</evidence>
<dbReference type="EMBL" id="AP019782">
    <property type="protein sequence ID" value="BBL71195.1"/>
    <property type="molecule type" value="Genomic_DNA"/>
</dbReference>
<evidence type="ECO:0000256" key="6">
    <source>
        <dbReference type="SAM" id="Phobius"/>
    </source>
</evidence>
<dbReference type="NCBIfam" id="TIGR04409">
    <property type="entry name" value="LptC_YrbK"/>
    <property type="match status" value="1"/>
</dbReference>
<dbReference type="InterPro" id="IPR026265">
    <property type="entry name" value="LptC"/>
</dbReference>
<evidence type="ECO:0000313" key="8">
    <source>
        <dbReference type="Proteomes" id="UP000824988"/>
    </source>
</evidence>
<keyword evidence="8" id="KW-1185">Reference proteome</keyword>
<name>A0A8D4VNK7_9GAMM</name>
<dbReference type="GO" id="GO:0015221">
    <property type="term" value="F:lipopolysaccharide transmembrane transporter activity"/>
    <property type="evidence" value="ECO:0007669"/>
    <property type="project" value="InterPro"/>
</dbReference>
<dbReference type="KEGG" id="moz:MoryE10_18010"/>
<evidence type="ECO:0000256" key="3">
    <source>
        <dbReference type="ARBA" id="ARBA00022692"/>
    </source>
</evidence>
<evidence type="ECO:0000256" key="5">
    <source>
        <dbReference type="ARBA" id="ARBA00023136"/>
    </source>
</evidence>